<proteinExistence type="predicted"/>
<protein>
    <submittedName>
        <fullName evidence="1">Uncharacterized protein</fullName>
    </submittedName>
</protein>
<name>A0A0D2IDJ3_CLAB1</name>
<dbReference type="GeneID" id="27697740"/>
<dbReference type="HOGENOM" id="CLU_2527264_0_0_1"/>
<dbReference type="RefSeq" id="XP_016621503.1">
    <property type="nucleotide sequence ID" value="XM_016762556.1"/>
</dbReference>
<sequence>MQAPHKRTEGDPGKLQAPDVVERRLALASENVQHVANQDSGLCAHCWLPETKQRAVACEEESRKKAEQYKNGGGCVDDQALAGK</sequence>
<accession>A0A0D2IDJ3</accession>
<dbReference type="AlphaFoldDB" id="A0A0D2IDJ3"/>
<keyword evidence="2" id="KW-1185">Reference proteome</keyword>
<evidence type="ECO:0000313" key="2">
    <source>
        <dbReference type="Proteomes" id="UP000053789"/>
    </source>
</evidence>
<gene>
    <name evidence="1" type="ORF">Z519_04812</name>
</gene>
<dbReference type="Proteomes" id="UP000053789">
    <property type="component" value="Unassembled WGS sequence"/>
</dbReference>
<dbReference type="VEuPathDB" id="FungiDB:Z519_04812"/>
<reference evidence="1" key="1">
    <citation type="submission" date="2015-01" db="EMBL/GenBank/DDBJ databases">
        <title>The Genome Sequence of Cladophialophora bantiana CBS 173.52.</title>
        <authorList>
            <consortium name="The Broad Institute Genomics Platform"/>
            <person name="Cuomo C."/>
            <person name="de Hoog S."/>
            <person name="Gorbushina A."/>
            <person name="Stielow B."/>
            <person name="Teixiera M."/>
            <person name="Abouelleil A."/>
            <person name="Chapman S.B."/>
            <person name="Priest M."/>
            <person name="Young S.K."/>
            <person name="Wortman J."/>
            <person name="Nusbaum C."/>
            <person name="Birren B."/>
        </authorList>
    </citation>
    <scope>NUCLEOTIDE SEQUENCE [LARGE SCALE GENOMIC DNA]</scope>
    <source>
        <strain evidence="1">CBS 173.52</strain>
    </source>
</reference>
<evidence type="ECO:0000313" key="1">
    <source>
        <dbReference type="EMBL" id="KIW94834.1"/>
    </source>
</evidence>
<organism evidence="1 2">
    <name type="scientific">Cladophialophora bantiana (strain ATCC 10958 / CBS 173.52 / CDC B-1940 / NIH 8579)</name>
    <name type="common">Xylohypha bantiana</name>
    <dbReference type="NCBI Taxonomy" id="1442370"/>
    <lineage>
        <taxon>Eukaryota</taxon>
        <taxon>Fungi</taxon>
        <taxon>Dikarya</taxon>
        <taxon>Ascomycota</taxon>
        <taxon>Pezizomycotina</taxon>
        <taxon>Eurotiomycetes</taxon>
        <taxon>Chaetothyriomycetidae</taxon>
        <taxon>Chaetothyriales</taxon>
        <taxon>Herpotrichiellaceae</taxon>
        <taxon>Cladophialophora</taxon>
    </lineage>
</organism>
<dbReference type="EMBL" id="KN846985">
    <property type="protein sequence ID" value="KIW94834.1"/>
    <property type="molecule type" value="Genomic_DNA"/>
</dbReference>